<dbReference type="InterPro" id="IPR005629">
    <property type="entry name" value="Skn1/Kre6/Sbg1"/>
</dbReference>
<dbReference type="GO" id="GO:0015926">
    <property type="term" value="F:glucosidase activity"/>
    <property type="evidence" value="ECO:0007669"/>
    <property type="project" value="TreeGrafter"/>
</dbReference>
<feature type="region of interest" description="Disordered" evidence="9">
    <location>
        <begin position="172"/>
        <end position="280"/>
    </location>
</feature>
<name>A0AAF1BHT2_9TREE</name>
<evidence type="ECO:0000256" key="5">
    <source>
        <dbReference type="ARBA" id="ARBA00022989"/>
    </source>
</evidence>
<feature type="compositionally biased region" description="Low complexity" evidence="9">
    <location>
        <begin position="206"/>
        <end position="216"/>
    </location>
</feature>
<dbReference type="RefSeq" id="XP_062627508.1">
    <property type="nucleotide sequence ID" value="XM_062771524.1"/>
</dbReference>
<dbReference type="InterPro" id="IPR013320">
    <property type="entry name" value="ConA-like_dom_sf"/>
</dbReference>
<keyword evidence="5 10" id="KW-1133">Transmembrane helix</keyword>
<dbReference type="Proteomes" id="UP000827549">
    <property type="component" value="Chromosome 3"/>
</dbReference>
<evidence type="ECO:0000256" key="10">
    <source>
        <dbReference type="SAM" id="Phobius"/>
    </source>
</evidence>
<evidence type="ECO:0000256" key="7">
    <source>
        <dbReference type="ARBA" id="ARBA00023180"/>
    </source>
</evidence>
<evidence type="ECO:0000256" key="9">
    <source>
        <dbReference type="SAM" id="MobiDB-lite"/>
    </source>
</evidence>
<comment type="subcellular location">
    <subcellularLocation>
        <location evidence="1">Membrane</location>
        <topology evidence="1">Single-pass type II membrane protein</topology>
    </subcellularLocation>
</comment>
<reference evidence="12" key="1">
    <citation type="submission" date="2023-10" db="EMBL/GenBank/DDBJ databases">
        <authorList>
            <person name="Noh H."/>
        </authorList>
    </citation>
    <scope>NUCLEOTIDE SEQUENCE</scope>
    <source>
        <strain evidence="12">DUCC4014</strain>
    </source>
</reference>
<feature type="domain" description="GH16" evidence="11">
    <location>
        <begin position="475"/>
        <end position="863"/>
    </location>
</feature>
<evidence type="ECO:0000256" key="6">
    <source>
        <dbReference type="ARBA" id="ARBA00023136"/>
    </source>
</evidence>
<feature type="compositionally biased region" description="Low complexity" evidence="9">
    <location>
        <begin position="253"/>
        <end position="263"/>
    </location>
</feature>
<keyword evidence="13" id="KW-1185">Reference proteome</keyword>
<dbReference type="GeneID" id="87808229"/>
<dbReference type="PANTHER" id="PTHR31361">
    <property type="entry name" value="BETA-GLUCAN SYNTHESIS-ASSOCIATED PROTEIN KRE6-RELATED"/>
    <property type="match status" value="1"/>
</dbReference>
<dbReference type="GO" id="GO:0005789">
    <property type="term" value="C:endoplasmic reticulum membrane"/>
    <property type="evidence" value="ECO:0007669"/>
    <property type="project" value="TreeGrafter"/>
</dbReference>
<dbReference type="GO" id="GO:0031505">
    <property type="term" value="P:fungal-type cell wall organization"/>
    <property type="evidence" value="ECO:0007669"/>
    <property type="project" value="TreeGrafter"/>
</dbReference>
<dbReference type="SUPFAM" id="SSF49899">
    <property type="entry name" value="Concanavalin A-like lectins/glucanases"/>
    <property type="match status" value="1"/>
</dbReference>
<keyword evidence="6 10" id="KW-0472">Membrane</keyword>
<feature type="transmembrane region" description="Helical" evidence="10">
    <location>
        <begin position="421"/>
        <end position="442"/>
    </location>
</feature>
<proteinExistence type="inferred from homology"/>
<feature type="region of interest" description="Disordered" evidence="9">
    <location>
        <begin position="59"/>
        <end position="96"/>
    </location>
</feature>
<evidence type="ECO:0000256" key="8">
    <source>
        <dbReference type="ARBA" id="ARBA00023316"/>
    </source>
</evidence>
<dbReference type="AlphaFoldDB" id="A0AAF1BHT2"/>
<dbReference type="InterPro" id="IPR000757">
    <property type="entry name" value="Beta-glucanase-like"/>
</dbReference>
<evidence type="ECO:0000313" key="12">
    <source>
        <dbReference type="EMBL" id="WOO81476.1"/>
    </source>
</evidence>
<dbReference type="FunFam" id="2.60.120.200:FF:000259">
    <property type="entry name" value="Chromosome 9, whole genome shotgun sequence"/>
    <property type="match status" value="1"/>
</dbReference>
<dbReference type="EMBL" id="CP086716">
    <property type="protein sequence ID" value="WOO81476.1"/>
    <property type="molecule type" value="Genomic_DNA"/>
</dbReference>
<keyword evidence="3 10" id="KW-0812">Transmembrane</keyword>
<dbReference type="GO" id="GO:0006078">
    <property type="term" value="P:(1-&gt;6)-beta-D-glucan biosynthetic process"/>
    <property type="evidence" value="ECO:0007669"/>
    <property type="project" value="TreeGrafter"/>
</dbReference>
<evidence type="ECO:0000256" key="1">
    <source>
        <dbReference type="ARBA" id="ARBA00004606"/>
    </source>
</evidence>
<protein>
    <submittedName>
        <fullName evidence="12">Beta-glucan synthesis-associated protein KRE6</fullName>
    </submittedName>
</protein>
<evidence type="ECO:0000259" key="11">
    <source>
        <dbReference type="PROSITE" id="PS51762"/>
    </source>
</evidence>
<dbReference type="PANTHER" id="PTHR31361:SF1">
    <property type="entry name" value="BETA-GLUCAN SYNTHESIS-ASSOCIATED PROTEIN KRE6-RELATED"/>
    <property type="match status" value="1"/>
</dbReference>
<feature type="region of interest" description="Disordered" evidence="9">
    <location>
        <begin position="18"/>
        <end position="39"/>
    </location>
</feature>
<feature type="compositionally biased region" description="Low complexity" evidence="9">
    <location>
        <begin position="178"/>
        <end position="189"/>
    </location>
</feature>
<dbReference type="Pfam" id="PF03935">
    <property type="entry name" value="SKN1_KRE6_Sbg1"/>
    <property type="match status" value="1"/>
</dbReference>
<organism evidence="12 13">
    <name type="scientific">Vanrija pseudolonga</name>
    <dbReference type="NCBI Taxonomy" id="143232"/>
    <lineage>
        <taxon>Eukaryota</taxon>
        <taxon>Fungi</taxon>
        <taxon>Dikarya</taxon>
        <taxon>Basidiomycota</taxon>
        <taxon>Agaricomycotina</taxon>
        <taxon>Tremellomycetes</taxon>
        <taxon>Trichosporonales</taxon>
        <taxon>Trichosporonaceae</taxon>
        <taxon>Vanrija</taxon>
    </lineage>
</organism>
<comment type="similarity">
    <text evidence="2">Belongs to the SKN1/KRE6 family.</text>
</comment>
<dbReference type="GO" id="GO:0005886">
    <property type="term" value="C:plasma membrane"/>
    <property type="evidence" value="ECO:0007669"/>
    <property type="project" value="TreeGrafter"/>
</dbReference>
<keyword evidence="7" id="KW-0325">Glycoprotein</keyword>
<accession>A0AAF1BHT2</accession>
<dbReference type="Gene3D" id="2.60.120.200">
    <property type="match status" value="2"/>
</dbReference>
<evidence type="ECO:0000313" key="13">
    <source>
        <dbReference type="Proteomes" id="UP000827549"/>
    </source>
</evidence>
<keyword evidence="8" id="KW-0961">Cell wall biogenesis/degradation</keyword>
<keyword evidence="4" id="KW-0735">Signal-anchor</keyword>
<evidence type="ECO:0000256" key="2">
    <source>
        <dbReference type="ARBA" id="ARBA00010962"/>
    </source>
</evidence>
<sequence length="931" mass="102082">MAFIGRAKEGANERTVSYNSFVTKDKGSPPTTWHQSDNEDNVLSASGRAALSPTLAEFPGSLRSRLGEPSSNRGLGLGDAGPSDSGYSDRDSYRSAGSNVISGWRRRLEDANNAGDNDGASIYTPAVPQPTTVRSNALASNKNLHAVPAERESTSTSSSSTLPVAQMFTTGQFMTPRGSTGASSTGATGYDSDLNTGYTSPARIVSPQPSTQSSSKKLPRYDPRGYPVKDGSNPRDLRVSTSSPSKWQRRPDSTASTSSNRSSLDGNYKTKSRRSSVGDAYGGLAVPETLADGKHASMQSFNSFYPPSLAEYIAGTEGKQRDDQGPRVANSIYTASTHSVLSLPETDESGMHFADDDKLKRGVGDFSINRKGRREFVSMLVDPTEWAGIGPEDDDDLHNPNVEQKKMPVWRALLTPRGASNLGCVLLLSVILVLLFMVYPIVTAYHGLPNYSHMGGYNIGGINASGQLPDLHMYSLIDRDTPPEAYKKVSWDTGEEWQLVFSDEFNHDNRTFYDGDDPYWQAENLHYWATNNLEWYDPRNIITRDGNLVLTLNNHKSHGLNYTGGLVSSWNRFCFTGGYIESNVSLPGKSNVYGLWPAIWTLGNLGRAGYGGTLDGLWPYSYDSCDIGTLPNQTLNGLPKWREGEGDWKYDNALSYLPGQRLSRCTCPGDPNHPGPLHSDGSLVGRSAPEIDVFEAFVDDKGNLDGRVSLSAQWAPFNPSYTWPNTSDTYFHIYDNTTVKLNDYRGSAFQQATSATAHTDQNCYTQETGCFSIYGFEYLPDRDNGYITWISDNKKAWTVRSSAMGPNARSQVGQRIISEEPMYIVINLGISENFGAVDYEGLAPLFPFEMLVDYIRVYQDPKAINIGCEPPGYPTQDYIKQLGPAYYNPNIVSGTHPPPGTYTNGPQTTYPQAMAANPNIALPRNRLTHGC</sequence>
<gene>
    <name evidence="12" type="primary">KRE6_0</name>
    <name evidence="12" type="ORF">LOC62_03G004998</name>
</gene>
<evidence type="ECO:0000256" key="3">
    <source>
        <dbReference type="ARBA" id="ARBA00022692"/>
    </source>
</evidence>
<evidence type="ECO:0000256" key="4">
    <source>
        <dbReference type="ARBA" id="ARBA00022968"/>
    </source>
</evidence>
<dbReference type="PROSITE" id="PS51762">
    <property type="entry name" value="GH16_2"/>
    <property type="match status" value="1"/>
</dbReference>